<proteinExistence type="predicted"/>
<accession>A0AAX1F7T1</accession>
<protein>
    <submittedName>
        <fullName evidence="2">Uncharacterized protein</fullName>
    </submittedName>
</protein>
<organism evidence="2 3">
    <name type="scientific">Eikenella exigua</name>
    <dbReference type="NCBI Taxonomy" id="2528037"/>
    <lineage>
        <taxon>Bacteria</taxon>
        <taxon>Pseudomonadati</taxon>
        <taxon>Pseudomonadota</taxon>
        <taxon>Betaproteobacteria</taxon>
        <taxon>Neisseriales</taxon>
        <taxon>Neisseriaceae</taxon>
        <taxon>Eikenella</taxon>
    </lineage>
</organism>
<keyword evidence="3" id="KW-1185">Reference proteome</keyword>
<evidence type="ECO:0000313" key="2">
    <source>
        <dbReference type="EMBL" id="QED92156.1"/>
    </source>
</evidence>
<evidence type="ECO:0000313" key="3">
    <source>
        <dbReference type="Proteomes" id="UP000326695"/>
    </source>
</evidence>
<feature type="signal peptide" evidence="1">
    <location>
        <begin position="1"/>
        <end position="20"/>
    </location>
</feature>
<dbReference type="EMBL" id="CP038018">
    <property type="protein sequence ID" value="QED92156.1"/>
    <property type="molecule type" value="Genomic_DNA"/>
</dbReference>
<dbReference type="AlphaFoldDB" id="A0AAX1F7T1"/>
<gene>
    <name evidence="2" type="ORF">EZJ17_05660</name>
</gene>
<feature type="chain" id="PRO_5043600781" evidence="1">
    <location>
        <begin position="21"/>
        <end position="64"/>
    </location>
</feature>
<dbReference type="Proteomes" id="UP000326695">
    <property type="component" value="Chromosome"/>
</dbReference>
<dbReference type="RefSeq" id="WP_067438582.1">
    <property type="nucleotide sequence ID" value="NZ_CP038018.1"/>
</dbReference>
<reference evidence="3" key="1">
    <citation type="journal article" date="2019" name="J. Anim. Genet.">
        <title>Description and whole genome sequencing of Eikenella exigua sp. nov., isolated from brain abscess and blood.</title>
        <authorList>
            <person name="Stormo K.A."/>
            <person name="Nygaard R.M."/>
            <person name="Bruvold T.S."/>
            <person name="Dimmen G."/>
            <person name="Lindemann P.C."/>
            <person name="Jordal S."/>
            <person name="Kommedal O."/>
        </authorList>
    </citation>
    <scope>NUCLEOTIDE SEQUENCE [LARGE SCALE GENOMIC DNA]</scope>
    <source>
        <strain evidence="3">PXX</strain>
    </source>
</reference>
<dbReference type="KEGG" id="eex:EZJ17_05660"/>
<name>A0AAX1F7T1_9NEIS</name>
<keyword evidence="1" id="KW-0732">Signal</keyword>
<evidence type="ECO:0000256" key="1">
    <source>
        <dbReference type="SAM" id="SignalP"/>
    </source>
</evidence>
<sequence length="64" mass="6770">MNKALIVGIAGLLVFSGATAGGSLYVNQQQTGNAYSLKLMHRFSNLANFQTQPKLGVLSGSAQW</sequence>